<evidence type="ECO:0000256" key="1">
    <source>
        <dbReference type="ARBA" id="ARBA00009129"/>
    </source>
</evidence>
<dbReference type="AlphaFoldDB" id="A0A318RDK7"/>
<name>A0A318RDK7_WILLI</name>
<dbReference type="RefSeq" id="WP_084834410.1">
    <property type="nucleotide sequence ID" value="NZ_QJSP01000027.1"/>
</dbReference>
<dbReference type="InterPro" id="IPR036629">
    <property type="entry name" value="YjbJ_sf"/>
</dbReference>
<comment type="caution">
    <text evidence="4">The sequence shown here is derived from an EMBL/GenBank/DDBJ whole genome shotgun (WGS) entry which is preliminary data.</text>
</comment>
<dbReference type="OrthoDB" id="4476309at2"/>
<accession>A0A318RDK7</accession>
<reference evidence="4 5" key="1">
    <citation type="submission" date="2018-06" db="EMBL/GenBank/DDBJ databases">
        <title>Genomic Encyclopedia of Type Strains, Phase IV (KMG-IV): sequencing the most valuable type-strain genomes for metagenomic binning, comparative biology and taxonomic classification.</title>
        <authorList>
            <person name="Goeker M."/>
        </authorList>
    </citation>
    <scope>NUCLEOTIDE SEQUENCE [LARGE SCALE GENOMIC DNA]</scope>
    <source>
        <strain evidence="4 5">DSM 45521</strain>
    </source>
</reference>
<dbReference type="SUPFAM" id="SSF69047">
    <property type="entry name" value="Hypothetical protein YjbJ"/>
    <property type="match status" value="1"/>
</dbReference>
<dbReference type="Gene3D" id="1.10.1470.10">
    <property type="entry name" value="YjbJ"/>
    <property type="match status" value="1"/>
</dbReference>
<dbReference type="EMBL" id="QJSP01000027">
    <property type="protein sequence ID" value="PYE11970.1"/>
    <property type="molecule type" value="Genomic_DNA"/>
</dbReference>
<feature type="compositionally biased region" description="Basic and acidic residues" evidence="2">
    <location>
        <begin position="1"/>
        <end position="36"/>
    </location>
</feature>
<dbReference type="Proteomes" id="UP000247591">
    <property type="component" value="Unassembled WGS sequence"/>
</dbReference>
<feature type="region of interest" description="Disordered" evidence="2">
    <location>
        <begin position="1"/>
        <end position="65"/>
    </location>
</feature>
<proteinExistence type="inferred from homology"/>
<evidence type="ECO:0000313" key="4">
    <source>
        <dbReference type="EMBL" id="PYE11970.1"/>
    </source>
</evidence>
<comment type="similarity">
    <text evidence="1">Belongs to the UPF0337 (CsbD) family.</text>
</comment>
<evidence type="ECO:0000259" key="3">
    <source>
        <dbReference type="Pfam" id="PF05532"/>
    </source>
</evidence>
<feature type="domain" description="CsbD-like" evidence="3">
    <location>
        <begin position="6"/>
        <end position="57"/>
    </location>
</feature>
<keyword evidence="5" id="KW-1185">Reference proteome</keyword>
<gene>
    <name evidence="4" type="ORF">DFR67_12744</name>
</gene>
<sequence>MADFIDKAKHKAEEVAGKAKEKIGEATGNDDLRAEGAADQGKGKTKQVGDNISDAASNVKSKLTD</sequence>
<evidence type="ECO:0000256" key="2">
    <source>
        <dbReference type="SAM" id="MobiDB-lite"/>
    </source>
</evidence>
<organism evidence="4 5">
    <name type="scientific">Williamsia limnetica</name>
    <dbReference type="NCBI Taxonomy" id="882452"/>
    <lineage>
        <taxon>Bacteria</taxon>
        <taxon>Bacillati</taxon>
        <taxon>Actinomycetota</taxon>
        <taxon>Actinomycetes</taxon>
        <taxon>Mycobacteriales</taxon>
        <taxon>Nocardiaceae</taxon>
        <taxon>Williamsia</taxon>
    </lineage>
</organism>
<feature type="compositionally biased region" description="Polar residues" evidence="2">
    <location>
        <begin position="48"/>
        <end position="65"/>
    </location>
</feature>
<evidence type="ECO:0000313" key="5">
    <source>
        <dbReference type="Proteomes" id="UP000247591"/>
    </source>
</evidence>
<dbReference type="Pfam" id="PF05532">
    <property type="entry name" value="CsbD"/>
    <property type="match status" value="1"/>
</dbReference>
<protein>
    <submittedName>
        <fullName evidence="4">CsbD-like protein</fullName>
    </submittedName>
</protein>
<dbReference type="InterPro" id="IPR008462">
    <property type="entry name" value="CsbD"/>
</dbReference>